<evidence type="ECO:0000256" key="1">
    <source>
        <dbReference type="ARBA" id="ARBA00022723"/>
    </source>
</evidence>
<keyword evidence="1" id="KW-0479">Metal-binding</keyword>
<dbReference type="SUPFAM" id="SSF57850">
    <property type="entry name" value="RING/U-box"/>
    <property type="match status" value="1"/>
</dbReference>
<dbReference type="EMBL" id="PQIB02000015">
    <property type="protein sequence ID" value="RLM65882.1"/>
    <property type="molecule type" value="Genomic_DNA"/>
</dbReference>
<gene>
    <name evidence="6" type="ORF">C2845_PM16G24020</name>
</gene>
<evidence type="ECO:0000256" key="3">
    <source>
        <dbReference type="ARBA" id="ARBA00022833"/>
    </source>
</evidence>
<sequence length="339" mass="38173">MPGVRRSGKRRGPMDLVRAVNRINAMMLTSGKSPLLVASTRVDAPAPAVVAEPAAADPVADPSVVERPHGSVAEDEHAAVPPVQAAAVMPVLNEENWSELALQWNLKDFTMSERFRRRRFCMRFFRRPTMYGRRQETRHGAHMRHQLLGKFSRGWRRRLLVRGLGGVTNLEQALAYDCALCRHSLNQGEEVRTLSCDHVCHFRKSAKCRNNIDVWLRENRMRCPACCKTAYLVLPRKAPPTSAPMPALAPPPPPPSDLELQIPRLLASDDEASIASQWFQDTHTTVAVAVAVTHDRAWMGRCWRVLRGGLDRFLERFLKDSFAVSVSAFFELIEVVRLV</sequence>
<proteinExistence type="predicted"/>
<evidence type="ECO:0000259" key="5">
    <source>
        <dbReference type="PROSITE" id="PS50089"/>
    </source>
</evidence>
<feature type="domain" description="RING-type" evidence="5">
    <location>
        <begin position="178"/>
        <end position="226"/>
    </location>
</feature>
<dbReference type="GO" id="GO:0008270">
    <property type="term" value="F:zinc ion binding"/>
    <property type="evidence" value="ECO:0007669"/>
    <property type="project" value="UniProtKB-KW"/>
</dbReference>
<dbReference type="PROSITE" id="PS50089">
    <property type="entry name" value="ZF_RING_2"/>
    <property type="match status" value="1"/>
</dbReference>
<evidence type="ECO:0000256" key="2">
    <source>
        <dbReference type="ARBA" id="ARBA00022771"/>
    </source>
</evidence>
<dbReference type="InterPro" id="IPR001841">
    <property type="entry name" value="Znf_RING"/>
</dbReference>
<dbReference type="Gene3D" id="3.30.40.10">
    <property type="entry name" value="Zinc/RING finger domain, C3HC4 (zinc finger)"/>
    <property type="match status" value="1"/>
</dbReference>
<accession>A0A3L6PVZ5</accession>
<dbReference type="InterPro" id="IPR013083">
    <property type="entry name" value="Znf_RING/FYVE/PHD"/>
</dbReference>
<dbReference type="Proteomes" id="UP000275267">
    <property type="component" value="Unassembled WGS sequence"/>
</dbReference>
<evidence type="ECO:0000313" key="6">
    <source>
        <dbReference type="EMBL" id="RLM65882.1"/>
    </source>
</evidence>
<dbReference type="OrthoDB" id="9984778at2759"/>
<dbReference type="STRING" id="4540.A0A3L6PVZ5"/>
<keyword evidence="3" id="KW-0862">Zinc</keyword>
<evidence type="ECO:0000313" key="7">
    <source>
        <dbReference type="Proteomes" id="UP000275267"/>
    </source>
</evidence>
<evidence type="ECO:0000256" key="4">
    <source>
        <dbReference type="PROSITE-ProRule" id="PRU00175"/>
    </source>
</evidence>
<protein>
    <submittedName>
        <fullName evidence="6">Zinc finger, C3HC4 type family protein</fullName>
    </submittedName>
</protein>
<comment type="caution">
    <text evidence="6">The sequence shown here is derived from an EMBL/GenBank/DDBJ whole genome shotgun (WGS) entry which is preliminary data.</text>
</comment>
<keyword evidence="7" id="KW-1185">Reference proteome</keyword>
<keyword evidence="2 4" id="KW-0863">Zinc-finger</keyword>
<reference evidence="7" key="1">
    <citation type="journal article" date="2019" name="Nat. Commun.">
        <title>The genome of broomcorn millet.</title>
        <authorList>
            <person name="Zou C."/>
            <person name="Miki D."/>
            <person name="Li D."/>
            <person name="Tang Q."/>
            <person name="Xiao L."/>
            <person name="Rajput S."/>
            <person name="Deng P."/>
            <person name="Jia W."/>
            <person name="Huang R."/>
            <person name="Zhang M."/>
            <person name="Sun Y."/>
            <person name="Hu J."/>
            <person name="Fu X."/>
            <person name="Schnable P.S."/>
            <person name="Li F."/>
            <person name="Zhang H."/>
            <person name="Feng B."/>
            <person name="Zhu X."/>
            <person name="Liu R."/>
            <person name="Schnable J.C."/>
            <person name="Zhu J.-K."/>
            <person name="Zhang H."/>
        </authorList>
    </citation>
    <scope>NUCLEOTIDE SEQUENCE [LARGE SCALE GENOMIC DNA]</scope>
</reference>
<dbReference type="PANTHER" id="PTHR45969:SF86">
    <property type="entry name" value="RING-TYPE DOMAIN-CONTAINING PROTEIN"/>
    <property type="match status" value="1"/>
</dbReference>
<dbReference type="AlphaFoldDB" id="A0A3L6PVZ5"/>
<organism evidence="6 7">
    <name type="scientific">Panicum miliaceum</name>
    <name type="common">Proso millet</name>
    <name type="synonym">Broomcorn millet</name>
    <dbReference type="NCBI Taxonomy" id="4540"/>
    <lineage>
        <taxon>Eukaryota</taxon>
        <taxon>Viridiplantae</taxon>
        <taxon>Streptophyta</taxon>
        <taxon>Embryophyta</taxon>
        <taxon>Tracheophyta</taxon>
        <taxon>Spermatophyta</taxon>
        <taxon>Magnoliopsida</taxon>
        <taxon>Liliopsida</taxon>
        <taxon>Poales</taxon>
        <taxon>Poaceae</taxon>
        <taxon>PACMAD clade</taxon>
        <taxon>Panicoideae</taxon>
        <taxon>Panicodae</taxon>
        <taxon>Paniceae</taxon>
        <taxon>Panicinae</taxon>
        <taxon>Panicum</taxon>
        <taxon>Panicum sect. Panicum</taxon>
    </lineage>
</organism>
<name>A0A3L6PVZ5_PANMI</name>
<dbReference type="PANTHER" id="PTHR45969">
    <property type="entry name" value="RING ZINC FINGER PROTEIN-RELATED"/>
    <property type="match status" value="1"/>
</dbReference>